<dbReference type="GO" id="GO:0005737">
    <property type="term" value="C:cytoplasm"/>
    <property type="evidence" value="ECO:0007669"/>
    <property type="project" value="TreeGrafter"/>
</dbReference>
<name>A0A8H7EVP3_AGABI</name>
<dbReference type="Pfam" id="PF08568">
    <property type="entry name" value="Kinetochor_Ybp2"/>
    <property type="match status" value="1"/>
</dbReference>
<dbReference type="EMBL" id="JABXXO010000016">
    <property type="protein sequence ID" value="KAF7759700.1"/>
    <property type="molecule type" value="Genomic_DNA"/>
</dbReference>
<dbReference type="AlphaFoldDB" id="A0A8H7EVP3"/>
<dbReference type="InterPro" id="IPR013877">
    <property type="entry name" value="YAP-bd/ALF4/Glomulin"/>
</dbReference>
<dbReference type="InterPro" id="IPR019516">
    <property type="entry name" value="Glomulin/ALF4"/>
</dbReference>
<dbReference type="PANTHER" id="PTHR15430:SF1">
    <property type="entry name" value="GLOMULIN"/>
    <property type="match status" value="1"/>
</dbReference>
<accession>A0A8H7EVP3</accession>
<dbReference type="SUPFAM" id="SSF48371">
    <property type="entry name" value="ARM repeat"/>
    <property type="match status" value="1"/>
</dbReference>
<evidence type="ECO:0000313" key="2">
    <source>
        <dbReference type="Proteomes" id="UP000629468"/>
    </source>
</evidence>
<protein>
    <submittedName>
        <fullName evidence="1">Uncharacterized protein</fullName>
    </submittedName>
</protein>
<evidence type="ECO:0000313" key="1">
    <source>
        <dbReference type="EMBL" id="KAF7759700.1"/>
    </source>
</evidence>
<dbReference type="GO" id="GO:0055105">
    <property type="term" value="F:ubiquitin-protein transferase inhibitor activity"/>
    <property type="evidence" value="ECO:0007669"/>
    <property type="project" value="TreeGrafter"/>
</dbReference>
<reference evidence="1 2" key="1">
    <citation type="journal article" name="Sci. Rep.">
        <title>Telomere-to-telomere assembled and centromere annotated genomes of the two main subspecies of the button mushroom Agaricus bisporus reveal especially polymorphic chromosome ends.</title>
        <authorList>
            <person name="Sonnenberg A.S.M."/>
            <person name="Sedaghat-Telgerd N."/>
            <person name="Lavrijssen B."/>
            <person name="Ohm R.A."/>
            <person name="Hendrickx P.M."/>
            <person name="Scholtmeijer K."/>
            <person name="Baars J.J.P."/>
            <person name="van Peer A."/>
        </authorList>
    </citation>
    <scope>NUCLEOTIDE SEQUENCE [LARGE SCALE GENOMIC DNA]</scope>
    <source>
        <strain evidence="1 2">H119_p4</strain>
    </source>
</reference>
<gene>
    <name evidence="1" type="ORF">Agabi119p4_11395</name>
</gene>
<dbReference type="InterPro" id="IPR016024">
    <property type="entry name" value="ARM-type_fold"/>
</dbReference>
<comment type="caution">
    <text evidence="1">The sequence shown here is derived from an EMBL/GenBank/DDBJ whole genome shotgun (WGS) entry which is preliminary data.</text>
</comment>
<dbReference type="Proteomes" id="UP000629468">
    <property type="component" value="Unassembled WGS sequence"/>
</dbReference>
<dbReference type="PANTHER" id="PTHR15430">
    <property type="entry name" value="GLOMULIN"/>
    <property type="match status" value="1"/>
</dbReference>
<sequence>MAASDDISKAIIAAATGTSEGSGHTLSQLKTLVSTAGIADSIDVLNLLSVLLECKDPAARDLIAIMGECSSAKEVIIAVQEETEKIINRLEEGEDDGWEDGEGGEKSDEIGLVERFIELIGLYRAAIKRLKLRKRTASETLQPLLSNLRRAMEAISVRVKSDDAKVLMGDIESMVSAMSKWIENLPTIDDEESRKCRSLLKSALDDALVLFRHHLGYDTAQMAFETCFPRLGKSGGKTHDGEGRRMVEIYASAYKDLGYTSEQFFSSPTAVSIIFFVHDWISSSTALKASRLSRFVPSILTMLQPTSTLHDDALAFLLLVLHRNQANATDEVSPEVVTTMLPQLIVLSSVHPLPATRHQAFRALSLLLTSGPSQLRLQLLADLVAKCEYPQMRVAAVGLVKDAVLQALDADPSNSRNAFGSAMFMRMFGPLLFRPSPPELFETKIDLENFMDSPEPKRITEVLSLYYVVLLRDKSNLTGVRDKDILVTIEKNLLHPLASWLATIEDEDQAESTHETMPLVSLKLGLNRIEEAKATLRK</sequence>
<proteinExistence type="predicted"/>
<organism evidence="1 2">
    <name type="scientific">Agaricus bisporus var. burnettii</name>
    <dbReference type="NCBI Taxonomy" id="192524"/>
    <lineage>
        <taxon>Eukaryota</taxon>
        <taxon>Fungi</taxon>
        <taxon>Dikarya</taxon>
        <taxon>Basidiomycota</taxon>
        <taxon>Agaricomycotina</taxon>
        <taxon>Agaricomycetes</taxon>
        <taxon>Agaricomycetidae</taxon>
        <taxon>Agaricales</taxon>
        <taxon>Agaricineae</taxon>
        <taxon>Agaricaceae</taxon>
        <taxon>Agaricus</taxon>
    </lineage>
</organism>